<name>A0AAE0FBL6_9CHLO</name>
<dbReference type="Proteomes" id="UP001190700">
    <property type="component" value="Unassembled WGS sequence"/>
</dbReference>
<accession>A0AAE0FBL6</accession>
<gene>
    <name evidence="2" type="ORF">CYMTET_34191</name>
</gene>
<protein>
    <submittedName>
        <fullName evidence="2">Uncharacterized protein</fullName>
    </submittedName>
</protein>
<evidence type="ECO:0000313" key="3">
    <source>
        <dbReference type="Proteomes" id="UP001190700"/>
    </source>
</evidence>
<dbReference type="AlphaFoldDB" id="A0AAE0FBL6"/>
<evidence type="ECO:0000313" key="2">
    <source>
        <dbReference type="EMBL" id="KAK3256689.1"/>
    </source>
</evidence>
<organism evidence="2 3">
    <name type="scientific">Cymbomonas tetramitiformis</name>
    <dbReference type="NCBI Taxonomy" id="36881"/>
    <lineage>
        <taxon>Eukaryota</taxon>
        <taxon>Viridiplantae</taxon>
        <taxon>Chlorophyta</taxon>
        <taxon>Pyramimonadophyceae</taxon>
        <taxon>Pyramimonadales</taxon>
        <taxon>Pyramimonadaceae</taxon>
        <taxon>Cymbomonas</taxon>
    </lineage>
</organism>
<dbReference type="PROSITE" id="PS51257">
    <property type="entry name" value="PROKAR_LIPOPROTEIN"/>
    <property type="match status" value="1"/>
</dbReference>
<proteinExistence type="predicted"/>
<reference evidence="2 3" key="1">
    <citation type="journal article" date="2015" name="Genome Biol. Evol.">
        <title>Comparative Genomics of a Bacterivorous Green Alga Reveals Evolutionary Causalities and Consequences of Phago-Mixotrophic Mode of Nutrition.</title>
        <authorList>
            <person name="Burns J.A."/>
            <person name="Paasch A."/>
            <person name="Narechania A."/>
            <person name="Kim E."/>
        </authorList>
    </citation>
    <scope>NUCLEOTIDE SEQUENCE [LARGE SCALE GENOMIC DNA]</scope>
    <source>
        <strain evidence="2 3">PLY_AMNH</strain>
    </source>
</reference>
<sequence length="237" mass="26696">MNTKAIPWIGGPMLAACDHLAWISSDAPGGMAALDALCTGWCHKFQGGGGELTGRIWERAALARARLARMDFGMACPGVALAPIRLHVYKLPLEVGLGLWLVTECWSKSNSSTRWRARYRNTAELSAAAEPSAITRDAMWTRSQDLKGSSGGAGREELWGGGEVEREEQEVEGREARQGSGGAGWRRWREWREWRGNRWRRWWRWEREEREEEEEEAQEEEVEVMAAEVGVTAVDPK</sequence>
<keyword evidence="3" id="KW-1185">Reference proteome</keyword>
<comment type="caution">
    <text evidence="2">The sequence shown here is derived from an EMBL/GenBank/DDBJ whole genome shotgun (WGS) entry which is preliminary data.</text>
</comment>
<evidence type="ECO:0000256" key="1">
    <source>
        <dbReference type="SAM" id="MobiDB-lite"/>
    </source>
</evidence>
<feature type="region of interest" description="Disordered" evidence="1">
    <location>
        <begin position="139"/>
        <end position="181"/>
    </location>
</feature>
<dbReference type="EMBL" id="LGRX02021434">
    <property type="protein sequence ID" value="KAK3256689.1"/>
    <property type="molecule type" value="Genomic_DNA"/>
</dbReference>